<name>A0A9N9FJD8_9GLOM</name>
<dbReference type="AlphaFoldDB" id="A0A9N9FJD8"/>
<organism evidence="1 2">
    <name type="scientific">Paraglomus occultum</name>
    <dbReference type="NCBI Taxonomy" id="144539"/>
    <lineage>
        <taxon>Eukaryota</taxon>
        <taxon>Fungi</taxon>
        <taxon>Fungi incertae sedis</taxon>
        <taxon>Mucoromycota</taxon>
        <taxon>Glomeromycotina</taxon>
        <taxon>Glomeromycetes</taxon>
        <taxon>Paraglomerales</taxon>
        <taxon>Paraglomeraceae</taxon>
        <taxon>Paraglomus</taxon>
    </lineage>
</organism>
<dbReference type="Proteomes" id="UP000789572">
    <property type="component" value="Unassembled WGS sequence"/>
</dbReference>
<protein>
    <submittedName>
        <fullName evidence="1">1521_t:CDS:1</fullName>
    </submittedName>
</protein>
<accession>A0A9N9FJD8</accession>
<keyword evidence="2" id="KW-1185">Reference proteome</keyword>
<proteinExistence type="predicted"/>
<dbReference type="EMBL" id="CAJVPJ010000562">
    <property type="protein sequence ID" value="CAG8537612.1"/>
    <property type="molecule type" value="Genomic_DNA"/>
</dbReference>
<comment type="caution">
    <text evidence="1">The sequence shown here is derived from an EMBL/GenBank/DDBJ whole genome shotgun (WGS) entry which is preliminary data.</text>
</comment>
<dbReference type="SUPFAM" id="SSF56399">
    <property type="entry name" value="ADP-ribosylation"/>
    <property type="match status" value="1"/>
</dbReference>
<dbReference type="OrthoDB" id="2503928at2759"/>
<evidence type="ECO:0000313" key="2">
    <source>
        <dbReference type="Proteomes" id="UP000789572"/>
    </source>
</evidence>
<sequence>MDKFGTFYANTAEGILSPSLADNNNNMLQNVIPSIDNKHLTSTSDQAYAPLDQCEQTSVNTMNPSMTNGIVFGPGYNFITNNVNTFQTEQQLDVMQEIRQLKTEMLAMKRENDQLRQSFQQFQTTNYNPGHLQSLLTPHPAVRRLTPSYSFSPFFNPCLVSEPLSPYVLGPLFFPQPDTLRPDWQCMGCDSKTRNNLHIHEPILKLYCSMPCYNTNKSKLQTRIITIDNDSAEVASIKKTFCSSVKGAEICLFARLEMPKTIVDKHNEYKKRFAEQNQTTEENVTQRMFHGTKIKCTNKLSNPEVCSKIGSGDLCKELCGLCGIIQYGVRTEFSRFGNTLWFAGSPMISHSYCGISNPRAMFVVDVVATTHSKILTVNRNEATLPRYLILFQASRKRTASQSTSSGVRIKRCKTVSKEQQLNFR</sequence>
<gene>
    <name evidence="1" type="ORF">POCULU_LOCUS4374</name>
</gene>
<reference evidence="1" key="1">
    <citation type="submission" date="2021-06" db="EMBL/GenBank/DDBJ databases">
        <authorList>
            <person name="Kallberg Y."/>
            <person name="Tangrot J."/>
            <person name="Rosling A."/>
        </authorList>
    </citation>
    <scope>NUCLEOTIDE SEQUENCE</scope>
    <source>
        <strain evidence="1">IA702</strain>
    </source>
</reference>
<dbReference type="Gene3D" id="3.90.228.10">
    <property type="match status" value="1"/>
</dbReference>
<evidence type="ECO:0000313" key="1">
    <source>
        <dbReference type="EMBL" id="CAG8537612.1"/>
    </source>
</evidence>